<dbReference type="PANTHER" id="PTHR15975">
    <property type="entry name" value="CCR4-NOT TRANSCRIPTION COMPLEX SUBUNIT 11"/>
    <property type="match status" value="1"/>
</dbReference>
<evidence type="ECO:0000313" key="11">
    <source>
        <dbReference type="Proteomes" id="UP000316759"/>
    </source>
</evidence>
<dbReference type="InterPro" id="IPR019312">
    <property type="entry name" value="CNOT11"/>
</dbReference>
<dbReference type="STRING" id="46835.A0A504YAD0"/>
<evidence type="ECO:0000256" key="8">
    <source>
        <dbReference type="ARBA" id="ARBA00023163"/>
    </source>
</evidence>
<evidence type="ECO:0000313" key="10">
    <source>
        <dbReference type="EMBL" id="TPP58542.1"/>
    </source>
</evidence>
<keyword evidence="11" id="KW-1185">Reference proteome</keyword>
<organism evidence="10 11">
    <name type="scientific">Fasciola gigantica</name>
    <name type="common">Giant liver fluke</name>
    <dbReference type="NCBI Taxonomy" id="46835"/>
    <lineage>
        <taxon>Eukaryota</taxon>
        <taxon>Metazoa</taxon>
        <taxon>Spiralia</taxon>
        <taxon>Lophotrochozoa</taxon>
        <taxon>Platyhelminthes</taxon>
        <taxon>Trematoda</taxon>
        <taxon>Digenea</taxon>
        <taxon>Plagiorchiida</taxon>
        <taxon>Echinostomata</taxon>
        <taxon>Echinostomatoidea</taxon>
        <taxon>Fasciolidae</taxon>
        <taxon>Fasciola</taxon>
    </lineage>
</organism>
<dbReference type="GO" id="GO:0005737">
    <property type="term" value="C:cytoplasm"/>
    <property type="evidence" value="ECO:0007669"/>
    <property type="project" value="UniProtKB-SubCell"/>
</dbReference>
<evidence type="ECO:0000256" key="1">
    <source>
        <dbReference type="ARBA" id="ARBA00004123"/>
    </source>
</evidence>
<proteinExistence type="inferred from homology"/>
<evidence type="ECO:0000256" key="7">
    <source>
        <dbReference type="ARBA" id="ARBA00023158"/>
    </source>
</evidence>
<dbReference type="Pfam" id="PF10155">
    <property type="entry name" value="CNOT11"/>
    <property type="match status" value="1"/>
</dbReference>
<protein>
    <recommendedName>
        <fullName evidence="4">CCR4-NOT transcription complex subunit 11</fullName>
    </recommendedName>
</protein>
<evidence type="ECO:0000256" key="3">
    <source>
        <dbReference type="ARBA" id="ARBA00008030"/>
    </source>
</evidence>
<dbReference type="GO" id="GO:0031047">
    <property type="term" value="P:regulatory ncRNA-mediated gene silencing"/>
    <property type="evidence" value="ECO:0007669"/>
    <property type="project" value="UniProtKB-KW"/>
</dbReference>
<accession>A0A504YAD0</accession>
<evidence type="ECO:0000256" key="9">
    <source>
        <dbReference type="ARBA" id="ARBA00023242"/>
    </source>
</evidence>
<evidence type="ECO:0000256" key="6">
    <source>
        <dbReference type="ARBA" id="ARBA00023015"/>
    </source>
</evidence>
<comment type="subcellular location">
    <subcellularLocation>
        <location evidence="2">Cytoplasm</location>
    </subcellularLocation>
    <subcellularLocation>
        <location evidence="1">Nucleus</location>
    </subcellularLocation>
</comment>
<keyword evidence="9" id="KW-0539">Nucleus</keyword>
<comment type="caution">
    <text evidence="10">The sequence shown here is derived from an EMBL/GenBank/DDBJ whole genome shotgun (WGS) entry which is preliminary data.</text>
</comment>
<evidence type="ECO:0000256" key="4">
    <source>
        <dbReference type="ARBA" id="ARBA00014872"/>
    </source>
</evidence>
<gene>
    <name evidence="10" type="ORF">FGIG_05088</name>
</gene>
<reference evidence="10 11" key="1">
    <citation type="submission" date="2019-04" db="EMBL/GenBank/DDBJ databases">
        <title>Annotation for the trematode Fasciola gigantica.</title>
        <authorList>
            <person name="Choi Y.-J."/>
        </authorList>
    </citation>
    <scope>NUCLEOTIDE SEQUENCE [LARGE SCALE GENOMIC DNA]</scope>
    <source>
        <strain evidence="10">Uganda_cow_1</strain>
    </source>
</reference>
<keyword evidence="8" id="KW-0804">Transcription</keyword>
<dbReference type="EMBL" id="SUNJ01011899">
    <property type="protein sequence ID" value="TPP58542.1"/>
    <property type="molecule type" value="Genomic_DNA"/>
</dbReference>
<name>A0A504YAD0_FASGI</name>
<evidence type="ECO:0000256" key="2">
    <source>
        <dbReference type="ARBA" id="ARBA00004496"/>
    </source>
</evidence>
<evidence type="ECO:0000256" key="5">
    <source>
        <dbReference type="ARBA" id="ARBA00022490"/>
    </source>
</evidence>
<dbReference type="GO" id="GO:0005634">
    <property type="term" value="C:nucleus"/>
    <property type="evidence" value="ECO:0007669"/>
    <property type="project" value="UniProtKB-SubCell"/>
</dbReference>
<dbReference type="GO" id="GO:0030014">
    <property type="term" value="C:CCR4-NOT complex"/>
    <property type="evidence" value="ECO:0007669"/>
    <property type="project" value="InterPro"/>
</dbReference>
<sequence length="477" mass="53568">MSLNHKDMVNLLNVLIPDRIACLTLETITSTVQKQFTKNDHFRICRVLMLLLQQDLLFDVISRFSALYIIWDMYKCESLTLNPFASFYFDYLRDEANPRLPKSGLIVFHTLLTQPERANEFAKYTPMQILNMSTNLNQTELDWSSVQPDVQSVLQRLPETASCGITCVIPDGDVPPSLTNEVVPTPNNQRQLLESLLSNGEPIACTTALRPELIRVAPPLLPTPQGIRPNLIVSDEPESSKSLGKLTQGDLISEELIWLNPNTIQHEFHWNTNIDEANPTSEMRVLVVNALRAALPQPQQHTLLNAIKENPGIVPNLGITPENLPNLINSNPIIAIEILEVLIDGVQKEDYYNALISTEVTVHSIEVVNRLATKVLLPTEFIHRYISKCMQSCQAVQGKFSQQRHVRLICVFIQSLIRNKILDIHNENIMIEVQAFCVEFTKVSEASTLYRLIKNLESSGSSTAPSATSSPPTSTTK</sequence>
<dbReference type="PANTHER" id="PTHR15975:SF0">
    <property type="entry name" value="CCR4-NOT TRANSCRIPTION COMPLEX SUBUNIT 11"/>
    <property type="match status" value="1"/>
</dbReference>
<dbReference type="AlphaFoldDB" id="A0A504YAD0"/>
<keyword evidence="6" id="KW-0805">Transcription regulation</keyword>
<comment type="similarity">
    <text evidence="3">Belongs to the CNOT11 family.</text>
</comment>
<keyword evidence="5" id="KW-0963">Cytoplasm</keyword>
<dbReference type="Proteomes" id="UP000316759">
    <property type="component" value="Unassembled WGS sequence"/>
</dbReference>
<keyword evidence="7" id="KW-0943">RNA-mediated gene silencing</keyword>
<dbReference type="OrthoDB" id="10265389at2759"/>